<dbReference type="GO" id="GO:0005886">
    <property type="term" value="C:plasma membrane"/>
    <property type="evidence" value="ECO:0007669"/>
    <property type="project" value="UniProtKB-SubCell"/>
</dbReference>
<accession>E9SFQ0</accession>
<keyword evidence="5 8" id="KW-0812">Transmembrane</keyword>
<evidence type="ECO:0000313" key="10">
    <source>
        <dbReference type="Proteomes" id="UP000004259"/>
    </source>
</evidence>
<keyword evidence="4" id="KW-1003">Cell membrane</keyword>
<feature type="transmembrane region" description="Helical" evidence="8">
    <location>
        <begin position="12"/>
        <end position="31"/>
    </location>
</feature>
<dbReference type="PANTHER" id="PTHR21716">
    <property type="entry name" value="TRANSMEMBRANE PROTEIN"/>
    <property type="match status" value="1"/>
</dbReference>
<evidence type="ECO:0000256" key="2">
    <source>
        <dbReference type="ARBA" id="ARBA00009773"/>
    </source>
</evidence>
<keyword evidence="7 8" id="KW-0472">Membrane</keyword>
<evidence type="ECO:0000256" key="4">
    <source>
        <dbReference type="ARBA" id="ARBA00022475"/>
    </source>
</evidence>
<feature type="transmembrane region" description="Helical" evidence="8">
    <location>
        <begin position="336"/>
        <end position="369"/>
    </location>
</feature>
<comment type="subcellular location">
    <subcellularLocation>
        <location evidence="1">Cell membrane</location>
        <topology evidence="1">Multi-pass membrane protein</topology>
    </subcellularLocation>
</comment>
<proteinExistence type="inferred from homology"/>
<dbReference type="OrthoDB" id="9793390at2"/>
<dbReference type="GO" id="GO:0055085">
    <property type="term" value="P:transmembrane transport"/>
    <property type="evidence" value="ECO:0007669"/>
    <property type="project" value="TreeGrafter"/>
</dbReference>
<dbReference type="eggNOG" id="COG0628">
    <property type="taxonomic scope" value="Bacteria"/>
</dbReference>
<reference evidence="9 10" key="1">
    <citation type="submission" date="2011-02" db="EMBL/GenBank/DDBJ databases">
        <authorList>
            <person name="Nelson K.E."/>
            <person name="Sutton G."/>
            <person name="Torralba M."/>
            <person name="Durkin S."/>
            <person name="Harkins D."/>
            <person name="Montgomery R."/>
            <person name="Ziemer C."/>
            <person name="Klaassens E."/>
            <person name="Ocuiv P."/>
            <person name="Morrison M."/>
        </authorList>
    </citation>
    <scope>NUCLEOTIDE SEQUENCE [LARGE SCALE GENOMIC DNA]</scope>
    <source>
        <strain evidence="9 10">8</strain>
    </source>
</reference>
<sequence>MRFYANKKYQTIAVYAAAVIAVNVLLVLALFNFGEIFDSIKNFFTVMEPVTWGLVIAFLTNPIMEKTSALLRKFYKTDEQRTKRKGFIKIISVIITELLFLGVMTGLVAIVVPELIKSVMEIFDNTGSIVASVQKWINKFLRNYPSLEQAATKWLSDFNTDLGTIYDNVKPMLENILTGAWGVVTVVKNFLLGLIVSVYMLCSKEKLLAQIKKIIISITKKRTCQKIMSVCSQANTVFSGFITGKLIDSTIIGLICFIGLTIMGMPYSTMISVLIGVTNIIPFFGPLIGAVPTSLLILLLEPKKCIIFVIFIIVLQQFDGNILGPKILGDSTGLPGFWVLISLLVFGGLFGFVGMVMAVPTSALAYSFLRSSVEEKLRRKNLPVSTDYYMDDVAHLYQKPPERTPLSAEQLIKLDIPSINEANEVSYEEQQEALRQREN</sequence>
<evidence type="ECO:0000256" key="6">
    <source>
        <dbReference type="ARBA" id="ARBA00022989"/>
    </source>
</evidence>
<evidence type="ECO:0000256" key="3">
    <source>
        <dbReference type="ARBA" id="ARBA00022448"/>
    </source>
</evidence>
<keyword evidence="6 8" id="KW-1133">Transmembrane helix</keyword>
<dbReference type="RefSeq" id="WP_002852357.1">
    <property type="nucleotide sequence ID" value="NZ_ADKM02000122.1"/>
</dbReference>
<dbReference type="PANTHER" id="PTHR21716:SF53">
    <property type="entry name" value="PERMEASE PERM-RELATED"/>
    <property type="match status" value="1"/>
</dbReference>
<keyword evidence="3" id="KW-0813">Transport</keyword>
<gene>
    <name evidence="9" type="ORF">CUS_7849</name>
</gene>
<evidence type="ECO:0000256" key="1">
    <source>
        <dbReference type="ARBA" id="ARBA00004651"/>
    </source>
</evidence>
<keyword evidence="10" id="KW-1185">Reference proteome</keyword>
<dbReference type="Pfam" id="PF01594">
    <property type="entry name" value="AI-2E_transport"/>
    <property type="match status" value="1"/>
</dbReference>
<evidence type="ECO:0000256" key="8">
    <source>
        <dbReference type="SAM" id="Phobius"/>
    </source>
</evidence>
<dbReference type="InterPro" id="IPR002549">
    <property type="entry name" value="AI-2E-like"/>
</dbReference>
<evidence type="ECO:0000256" key="7">
    <source>
        <dbReference type="ARBA" id="ARBA00023136"/>
    </source>
</evidence>
<organism evidence="9 10">
    <name type="scientific">Ruminococcus albus 8</name>
    <dbReference type="NCBI Taxonomy" id="246199"/>
    <lineage>
        <taxon>Bacteria</taxon>
        <taxon>Bacillati</taxon>
        <taxon>Bacillota</taxon>
        <taxon>Clostridia</taxon>
        <taxon>Eubacteriales</taxon>
        <taxon>Oscillospiraceae</taxon>
        <taxon>Ruminococcus</taxon>
    </lineage>
</organism>
<name>E9SFQ0_RUMAL</name>
<feature type="transmembrane region" description="Helical" evidence="8">
    <location>
        <begin position="251"/>
        <end position="274"/>
    </location>
</feature>
<comment type="similarity">
    <text evidence="2">Belongs to the autoinducer-2 exporter (AI-2E) (TC 2.A.86) family.</text>
</comment>
<evidence type="ECO:0000256" key="5">
    <source>
        <dbReference type="ARBA" id="ARBA00022692"/>
    </source>
</evidence>
<dbReference type="EMBL" id="ADKM02000122">
    <property type="protein sequence ID" value="EGC01924.1"/>
    <property type="molecule type" value="Genomic_DNA"/>
</dbReference>
<feature type="transmembrane region" description="Helical" evidence="8">
    <location>
        <begin position="306"/>
        <end position="324"/>
    </location>
</feature>
<dbReference type="Proteomes" id="UP000004259">
    <property type="component" value="Unassembled WGS sequence"/>
</dbReference>
<feature type="transmembrane region" description="Helical" evidence="8">
    <location>
        <begin position="86"/>
        <end position="112"/>
    </location>
</feature>
<comment type="caution">
    <text evidence="9">The sequence shown here is derived from an EMBL/GenBank/DDBJ whole genome shotgun (WGS) entry which is preliminary data.</text>
</comment>
<feature type="transmembrane region" description="Helical" evidence="8">
    <location>
        <begin position="43"/>
        <end position="65"/>
    </location>
</feature>
<feature type="transmembrane region" description="Helical" evidence="8">
    <location>
        <begin position="280"/>
        <end position="299"/>
    </location>
</feature>
<feature type="transmembrane region" description="Helical" evidence="8">
    <location>
        <begin position="180"/>
        <end position="202"/>
    </location>
</feature>
<dbReference type="STRING" id="246199.CUS_7849"/>
<dbReference type="AlphaFoldDB" id="E9SFQ0"/>
<evidence type="ECO:0000313" key="9">
    <source>
        <dbReference type="EMBL" id="EGC01924.1"/>
    </source>
</evidence>
<protein>
    <submittedName>
        <fullName evidence="9">Putative membrane protein</fullName>
    </submittedName>
</protein>